<evidence type="ECO:0000313" key="1">
    <source>
        <dbReference type="EMBL" id="QXT39422.1"/>
    </source>
</evidence>
<dbReference type="AlphaFoldDB" id="A0A8F6TX90"/>
<organism evidence="1 2">
    <name type="scientific">Gymnodinialimonas ceratoperidinii</name>
    <dbReference type="NCBI Taxonomy" id="2856823"/>
    <lineage>
        <taxon>Bacteria</taxon>
        <taxon>Pseudomonadati</taxon>
        <taxon>Pseudomonadota</taxon>
        <taxon>Alphaproteobacteria</taxon>
        <taxon>Rhodobacterales</taxon>
        <taxon>Paracoccaceae</taxon>
        <taxon>Gymnodinialimonas</taxon>
    </lineage>
</organism>
<keyword evidence="2" id="KW-1185">Reference proteome</keyword>
<dbReference type="Proteomes" id="UP000825009">
    <property type="component" value="Chromosome"/>
</dbReference>
<reference evidence="1 2" key="1">
    <citation type="submission" date="2021-07" db="EMBL/GenBank/DDBJ databases">
        <title>A novel Jannaschia species isolated from marine dinoflagellate Ceratoperidinium margalefii.</title>
        <authorList>
            <person name="Jiang Y."/>
            <person name="Li Z."/>
        </authorList>
    </citation>
    <scope>NUCLEOTIDE SEQUENCE [LARGE SCALE GENOMIC DNA]</scope>
    <source>
        <strain evidence="1 2">J12C1-MA-4</strain>
    </source>
</reference>
<proteinExistence type="predicted"/>
<sequence>MSSLAADLTPENIALEKIFLDPNNPRFVGTDWTFVPDEEVTQLPVQQAARRRLIDHHDVGKLQSVMEANGFLPIDRVVVRKLDENGNYVVLEGNRRICAAKEVTGYYDNGDPIPQEIMDTFQEISCLVYEGNDNSMNAAWILQGLRHVSGISEWPAYNKAKLLVDRMEADDLTLTQVGKSFGLSAHGAGQWVRGYYAFQQAKEVTEVGEHIDEKIYPFFQEIFGRSSIALKEWMRWDDAKNEFQDSAALNEFVGWLFPVDRVEGDSGDSWQDPTKAEVEAAWSNRRITKRDNLREISYMISDAPKEWMSFRSGASLETAYNTAVYNSIEDTHASEKSTEDRFFKIISDALRELNETPISVIMNSEKRAKLLQLTAEVKSAINNIDDISGKQ</sequence>
<evidence type="ECO:0000313" key="2">
    <source>
        <dbReference type="Proteomes" id="UP000825009"/>
    </source>
</evidence>
<evidence type="ECO:0008006" key="3">
    <source>
        <dbReference type="Google" id="ProtNLM"/>
    </source>
</evidence>
<name>A0A8F6TX90_9RHOB</name>
<accession>A0A8F6TX90</accession>
<dbReference type="EMBL" id="CP079194">
    <property type="protein sequence ID" value="QXT39422.1"/>
    <property type="molecule type" value="Genomic_DNA"/>
</dbReference>
<protein>
    <recommendedName>
        <fullName evidence="3">ParB/Sulfiredoxin domain-containing protein</fullName>
    </recommendedName>
</protein>
<dbReference type="RefSeq" id="WP_219002036.1">
    <property type="nucleotide sequence ID" value="NZ_CP079194.1"/>
</dbReference>
<dbReference type="KEGG" id="gce:KYE46_16090"/>
<gene>
    <name evidence="1" type="ORF">KYE46_16090</name>
</gene>